<feature type="domain" description="GGDEF" evidence="7">
    <location>
        <begin position="297"/>
        <end position="430"/>
    </location>
</feature>
<keyword evidence="9" id="KW-1185">Reference proteome</keyword>
<dbReference type="PROSITE" id="PS50110">
    <property type="entry name" value="RESPONSE_REGULATORY"/>
    <property type="match status" value="1"/>
</dbReference>
<dbReference type="Gene3D" id="3.40.50.2300">
    <property type="match status" value="1"/>
</dbReference>
<feature type="coiled-coil region" evidence="2">
    <location>
        <begin position="120"/>
        <end position="147"/>
    </location>
</feature>
<dbReference type="InterPro" id="IPR000014">
    <property type="entry name" value="PAS"/>
</dbReference>
<feature type="domain" description="PAC" evidence="5">
    <location>
        <begin position="213"/>
        <end position="264"/>
    </location>
</feature>
<dbReference type="InterPro" id="IPR001633">
    <property type="entry name" value="EAL_dom"/>
</dbReference>
<dbReference type="InterPro" id="IPR052155">
    <property type="entry name" value="Biofilm_reg_signaling"/>
</dbReference>
<evidence type="ECO:0000259" key="7">
    <source>
        <dbReference type="PROSITE" id="PS50887"/>
    </source>
</evidence>
<dbReference type="SMART" id="SM00267">
    <property type="entry name" value="GGDEF"/>
    <property type="match status" value="1"/>
</dbReference>
<dbReference type="InterPro" id="IPR011006">
    <property type="entry name" value="CheY-like_superfamily"/>
</dbReference>
<keyword evidence="1" id="KW-0597">Phosphoprotein</keyword>
<proteinExistence type="predicted"/>
<dbReference type="SMART" id="SM00448">
    <property type="entry name" value="REC"/>
    <property type="match status" value="1"/>
</dbReference>
<feature type="modified residue" description="4-aspartylphosphate" evidence="1">
    <location>
        <position position="53"/>
    </location>
</feature>
<reference evidence="8 9" key="1">
    <citation type="submission" date="2016-04" db="EMBL/GenBank/DDBJ databases">
        <title>Chloroflexus islandicus sp. nov., a thermophilic filamentous anoxygenic phototrophic bacterium from geyser Strokkur (Iceland).</title>
        <authorList>
            <person name="Gaisin V.A."/>
            <person name="Kalashnikov A.M."/>
            <person name="Sukhacheva M.V."/>
            <person name="Grouzdev D.S."/>
            <person name="Ivanov T.M."/>
            <person name="Kuznetsov B."/>
            <person name="Gorlenko V.M."/>
        </authorList>
    </citation>
    <scope>NUCLEOTIDE SEQUENCE [LARGE SCALE GENOMIC DNA]</scope>
    <source>
        <strain evidence="9">isl-2</strain>
    </source>
</reference>
<dbReference type="InterPro" id="IPR013655">
    <property type="entry name" value="PAS_fold_3"/>
</dbReference>
<dbReference type="Gene3D" id="3.20.20.450">
    <property type="entry name" value="EAL domain"/>
    <property type="match status" value="1"/>
</dbReference>
<dbReference type="PROSITE" id="PS50883">
    <property type="entry name" value="EAL"/>
    <property type="match status" value="1"/>
</dbReference>
<dbReference type="CDD" id="cd01949">
    <property type="entry name" value="GGDEF"/>
    <property type="match status" value="1"/>
</dbReference>
<dbReference type="InterPro" id="IPR001789">
    <property type="entry name" value="Sig_transdc_resp-reg_receiver"/>
</dbReference>
<dbReference type="Pfam" id="PF00072">
    <property type="entry name" value="Response_reg"/>
    <property type="match status" value="1"/>
</dbReference>
<evidence type="ECO:0000256" key="1">
    <source>
        <dbReference type="PROSITE-ProRule" id="PRU00169"/>
    </source>
</evidence>
<dbReference type="Proteomes" id="UP000078287">
    <property type="component" value="Unassembled WGS sequence"/>
</dbReference>
<dbReference type="RefSeq" id="WP_066790424.1">
    <property type="nucleotide sequence ID" value="NZ_LWQS01000082.1"/>
</dbReference>
<evidence type="ECO:0000256" key="2">
    <source>
        <dbReference type="SAM" id="Coils"/>
    </source>
</evidence>
<dbReference type="InterPro" id="IPR035965">
    <property type="entry name" value="PAS-like_dom_sf"/>
</dbReference>
<evidence type="ECO:0000313" key="8">
    <source>
        <dbReference type="EMBL" id="OAN42886.1"/>
    </source>
</evidence>
<dbReference type="CDD" id="cd00156">
    <property type="entry name" value="REC"/>
    <property type="match status" value="1"/>
</dbReference>
<dbReference type="SMART" id="SM00052">
    <property type="entry name" value="EAL"/>
    <property type="match status" value="1"/>
</dbReference>
<dbReference type="SUPFAM" id="SSF52172">
    <property type="entry name" value="CheY-like"/>
    <property type="match status" value="1"/>
</dbReference>
<dbReference type="CDD" id="cd00130">
    <property type="entry name" value="PAS"/>
    <property type="match status" value="1"/>
</dbReference>
<dbReference type="SMART" id="SM00086">
    <property type="entry name" value="PAC"/>
    <property type="match status" value="1"/>
</dbReference>
<dbReference type="Pfam" id="PF08447">
    <property type="entry name" value="PAS_3"/>
    <property type="match status" value="1"/>
</dbReference>
<dbReference type="InterPro" id="IPR000700">
    <property type="entry name" value="PAS-assoc_C"/>
</dbReference>
<dbReference type="FunFam" id="3.20.20.450:FF:000001">
    <property type="entry name" value="Cyclic di-GMP phosphodiesterase yahA"/>
    <property type="match status" value="1"/>
</dbReference>
<dbReference type="EMBL" id="LWQS01000082">
    <property type="protein sequence ID" value="OAN42886.1"/>
    <property type="molecule type" value="Genomic_DNA"/>
</dbReference>
<evidence type="ECO:0000259" key="6">
    <source>
        <dbReference type="PROSITE" id="PS50883"/>
    </source>
</evidence>
<dbReference type="InterPro" id="IPR035919">
    <property type="entry name" value="EAL_sf"/>
</dbReference>
<protein>
    <submittedName>
        <fullName evidence="8">Two-component system response regulator</fullName>
    </submittedName>
</protein>
<dbReference type="Pfam" id="PF00563">
    <property type="entry name" value="EAL"/>
    <property type="match status" value="1"/>
</dbReference>
<dbReference type="Gene3D" id="3.30.70.270">
    <property type="match status" value="1"/>
</dbReference>
<dbReference type="OrthoDB" id="158981at2"/>
<dbReference type="CDD" id="cd01948">
    <property type="entry name" value="EAL"/>
    <property type="match status" value="1"/>
</dbReference>
<dbReference type="InterPro" id="IPR043128">
    <property type="entry name" value="Rev_trsase/Diguanyl_cyclase"/>
</dbReference>
<comment type="caution">
    <text evidence="8">The sequence shown here is derived from an EMBL/GenBank/DDBJ whole genome shotgun (WGS) entry which is preliminary data.</text>
</comment>
<dbReference type="GO" id="GO:0000160">
    <property type="term" value="P:phosphorelay signal transduction system"/>
    <property type="evidence" value="ECO:0007669"/>
    <property type="project" value="InterPro"/>
</dbReference>
<feature type="domain" description="EAL" evidence="6">
    <location>
        <begin position="439"/>
        <end position="695"/>
    </location>
</feature>
<dbReference type="SUPFAM" id="SSF55073">
    <property type="entry name" value="Nucleotide cyclase"/>
    <property type="match status" value="1"/>
</dbReference>
<evidence type="ECO:0000259" key="5">
    <source>
        <dbReference type="PROSITE" id="PS50113"/>
    </source>
</evidence>
<dbReference type="PROSITE" id="PS50887">
    <property type="entry name" value="GGDEF"/>
    <property type="match status" value="1"/>
</dbReference>
<dbReference type="SUPFAM" id="SSF141868">
    <property type="entry name" value="EAL domain-like"/>
    <property type="match status" value="1"/>
</dbReference>
<dbReference type="SMART" id="SM00091">
    <property type="entry name" value="PAS"/>
    <property type="match status" value="1"/>
</dbReference>
<dbReference type="InterPro" id="IPR001610">
    <property type="entry name" value="PAC"/>
</dbReference>
<dbReference type="AlphaFoldDB" id="A0A178M499"/>
<evidence type="ECO:0000259" key="4">
    <source>
        <dbReference type="PROSITE" id="PS50112"/>
    </source>
</evidence>
<evidence type="ECO:0000313" key="9">
    <source>
        <dbReference type="Proteomes" id="UP000078287"/>
    </source>
</evidence>
<dbReference type="NCBIfam" id="TIGR00229">
    <property type="entry name" value="sensory_box"/>
    <property type="match status" value="1"/>
</dbReference>
<dbReference type="Gene3D" id="3.30.450.20">
    <property type="entry name" value="PAS domain"/>
    <property type="match status" value="1"/>
</dbReference>
<gene>
    <name evidence="8" type="ORF">A6A03_03990</name>
</gene>
<feature type="domain" description="Response regulatory" evidence="3">
    <location>
        <begin position="4"/>
        <end position="117"/>
    </location>
</feature>
<dbReference type="PANTHER" id="PTHR44757">
    <property type="entry name" value="DIGUANYLATE CYCLASE DGCP"/>
    <property type="match status" value="1"/>
</dbReference>
<organism evidence="8 9">
    <name type="scientific">Chloroflexus islandicus</name>
    <dbReference type="NCBI Taxonomy" id="1707952"/>
    <lineage>
        <taxon>Bacteria</taxon>
        <taxon>Bacillati</taxon>
        <taxon>Chloroflexota</taxon>
        <taxon>Chloroflexia</taxon>
        <taxon>Chloroflexales</taxon>
        <taxon>Chloroflexineae</taxon>
        <taxon>Chloroflexaceae</taxon>
        <taxon>Chloroflexus</taxon>
    </lineage>
</organism>
<dbReference type="SUPFAM" id="SSF55785">
    <property type="entry name" value="PYP-like sensor domain (PAS domain)"/>
    <property type="match status" value="1"/>
</dbReference>
<keyword evidence="2" id="KW-0175">Coiled coil</keyword>
<sequence>MTLNLLLVEDDPSHVELARRAFEQSDVRLTLASSLSEARQHLAAQPFDLIICDLFLPDGQGDALLSVAEGPLPLPVVLMTSHGDERIAVAALKAGALDYLVKTPVALLDLPRVVERALRERRLLLERQQAEQALQQSERLFRAMIERSSDAISIVDRYGRIRYASPSTRNLVGYPTEGILAQPIDGFAFVHPEDLDRVRHLFGELIQQAGASATIEFRVRHADGGWRWLEVTGSNWLDDPAVQGVIINYRDITERKLMELRLQHGILHDALTGLPNRLLLSDRLALAIKRSQRNPNYHYALLFLDLDHFKFVNDSFGHPAGDRLLIVIASRLSCCLRAVDTCARLGGDEFVVLLNDVESQAAAIRITERIMQRLSRPLELDGRLFHLSASVGIVFGSAEYQDPAEVLRDADIAMYRAKAAGKSRYEIFHPAMREAAQARVALENELRRAVMHQEFRVYYQPIIDISSGVLVGFEALVRWEHPTRGILPPAAFLDVAEEAGLNDAIGWQVLEQVCRQLAEWRRTLPQAMALSVSVNLSARQFMLPDLYVRIVQLLEQYRLPPSALKLELTESALMEYSRDAAAVLMRLREYGIQIAIDDFGVGYSSLSYLVQLPIDQIKIDRNFIVQLEQAQHSQAIVSAIVNLARSLNLEVVAEGLETTGQIERMRAVGCQYGQGYLIGYPLPADDATQVLINRTTFHPPA</sequence>
<name>A0A178M499_9CHLR</name>
<dbReference type="PANTHER" id="PTHR44757:SF2">
    <property type="entry name" value="BIOFILM ARCHITECTURE MAINTENANCE PROTEIN MBAA"/>
    <property type="match status" value="1"/>
</dbReference>
<evidence type="ECO:0000259" key="3">
    <source>
        <dbReference type="PROSITE" id="PS50110"/>
    </source>
</evidence>
<dbReference type="InterPro" id="IPR029787">
    <property type="entry name" value="Nucleotide_cyclase"/>
</dbReference>
<dbReference type="STRING" id="1707952.A6A03_03990"/>
<dbReference type="PROSITE" id="PS50113">
    <property type="entry name" value="PAC"/>
    <property type="match status" value="1"/>
</dbReference>
<dbReference type="InterPro" id="IPR000160">
    <property type="entry name" value="GGDEF_dom"/>
</dbReference>
<dbReference type="Pfam" id="PF00990">
    <property type="entry name" value="GGDEF"/>
    <property type="match status" value="1"/>
</dbReference>
<feature type="domain" description="PAS" evidence="4">
    <location>
        <begin position="137"/>
        <end position="209"/>
    </location>
</feature>
<dbReference type="NCBIfam" id="TIGR00254">
    <property type="entry name" value="GGDEF"/>
    <property type="match status" value="1"/>
</dbReference>
<dbReference type="PROSITE" id="PS50112">
    <property type="entry name" value="PAS"/>
    <property type="match status" value="1"/>
</dbReference>
<accession>A0A178M499</accession>